<evidence type="ECO:0000313" key="2">
    <source>
        <dbReference type="Proteomes" id="UP001632339"/>
    </source>
</evidence>
<accession>A0ABW9JTY8</accession>
<comment type="caution">
    <text evidence="1">The sequence shown here is derived from an EMBL/GenBank/DDBJ whole genome shotgun (WGS) entry which is preliminary data.</text>
</comment>
<keyword evidence="2" id="KW-1185">Reference proteome</keyword>
<organism evidence="1 2">
    <name type="scientific">Acinetobacter albensis</name>
    <dbReference type="NCBI Taxonomy" id="1673609"/>
    <lineage>
        <taxon>Bacteria</taxon>
        <taxon>Pseudomonadati</taxon>
        <taxon>Pseudomonadota</taxon>
        <taxon>Gammaproteobacteria</taxon>
        <taxon>Moraxellales</taxon>
        <taxon>Moraxellaceae</taxon>
        <taxon>Acinetobacter</taxon>
    </lineage>
</organism>
<protein>
    <recommendedName>
        <fullName evidence="3">DNA-binding transcriptional regulator Cro</fullName>
    </recommendedName>
</protein>
<proteinExistence type="predicted"/>
<reference evidence="1 2" key="1">
    <citation type="submission" date="2024-12" db="EMBL/GenBank/DDBJ databases">
        <title>C001-4G Acinetobacter sp. assembled genome.</title>
        <authorList>
            <person name="D'Arcy K."/>
            <person name="Kingdon A.D.H."/>
            <person name="Breen A."/>
            <person name="Mckeown C."/>
            <person name="Allman E."/>
            <person name="Sharma P."/>
            <person name="Mcleman A."/>
            <person name="Roberts A.P."/>
        </authorList>
    </citation>
    <scope>NUCLEOTIDE SEQUENCE [LARGE SCALE GENOMIC DNA]</scope>
    <source>
        <strain evidence="1 2">C1-4G</strain>
    </source>
</reference>
<evidence type="ECO:0008006" key="3">
    <source>
        <dbReference type="Google" id="ProtNLM"/>
    </source>
</evidence>
<dbReference type="EMBL" id="JBJXCW010000008">
    <property type="protein sequence ID" value="MFN0297711.1"/>
    <property type="molecule type" value="Genomic_DNA"/>
</dbReference>
<dbReference type="SUPFAM" id="SSF47413">
    <property type="entry name" value="lambda repressor-like DNA-binding domains"/>
    <property type="match status" value="1"/>
</dbReference>
<dbReference type="InterPro" id="IPR010982">
    <property type="entry name" value="Lambda_DNA-bd_dom_sf"/>
</dbReference>
<evidence type="ECO:0000313" key="1">
    <source>
        <dbReference type="EMBL" id="MFN0297711.1"/>
    </source>
</evidence>
<gene>
    <name evidence="1" type="ORF">ACKVE0_09285</name>
</gene>
<name>A0ABW9JTY8_9GAMM</name>
<dbReference type="RefSeq" id="WP_053579982.1">
    <property type="nucleotide sequence ID" value="NZ_JBJXCW010000008.1"/>
</dbReference>
<sequence>MNVEQLKQHYMVLSNTQLAKKINVGRTTVWDWEKKGIPPKTQAFLELQTNGAVKADIQLISA</sequence>
<dbReference type="Gene3D" id="1.10.260.40">
    <property type="entry name" value="lambda repressor-like DNA-binding domains"/>
    <property type="match status" value="1"/>
</dbReference>
<dbReference type="Proteomes" id="UP001632339">
    <property type="component" value="Unassembled WGS sequence"/>
</dbReference>